<keyword evidence="6 9" id="KW-0732">Signal</keyword>
<evidence type="ECO:0000256" key="7">
    <source>
        <dbReference type="ARBA" id="ARBA00023157"/>
    </source>
</evidence>
<dbReference type="GO" id="GO:0050830">
    <property type="term" value="P:defense response to Gram-positive bacterium"/>
    <property type="evidence" value="ECO:0007669"/>
    <property type="project" value="TreeGrafter"/>
</dbReference>
<reference key="1">
    <citation type="submission" date="2019-01" db="UniProtKB">
        <authorList>
            <consortium name="RefSeq"/>
        </authorList>
    </citation>
    <scope>IDENTIFICATION</scope>
</reference>
<evidence type="ECO:0000256" key="1">
    <source>
        <dbReference type="ARBA" id="ARBA00002915"/>
    </source>
</evidence>
<dbReference type="InterPro" id="IPR001427">
    <property type="entry name" value="RNaseA"/>
</dbReference>
<dbReference type="SUPFAM" id="SSF54076">
    <property type="entry name" value="RNase A-like"/>
    <property type="match status" value="1"/>
</dbReference>
<dbReference type="Proteomes" id="UP001652641">
    <property type="component" value="Chromosome 10"/>
</dbReference>
<dbReference type="KEGG" id="vvp:112915019"/>
<comment type="subcellular location">
    <subcellularLocation>
        <location evidence="2">Secreted</location>
    </subcellularLocation>
</comment>
<gene>
    <name evidence="12" type="primary">RNASE9</name>
</gene>
<dbReference type="GO" id="GO:0003676">
    <property type="term" value="F:nucleic acid binding"/>
    <property type="evidence" value="ECO:0007669"/>
    <property type="project" value="InterPro"/>
</dbReference>
<evidence type="ECO:0000256" key="2">
    <source>
        <dbReference type="ARBA" id="ARBA00004613"/>
    </source>
</evidence>
<comment type="function">
    <text evidence="1">Does not exhibit any ribonuclease activity.</text>
</comment>
<dbReference type="CDD" id="cd00163">
    <property type="entry name" value="RNase_A"/>
    <property type="match status" value="1"/>
</dbReference>
<dbReference type="Pfam" id="PF00074">
    <property type="entry name" value="RnaseA"/>
    <property type="match status" value="1"/>
</dbReference>
<evidence type="ECO:0000256" key="3">
    <source>
        <dbReference type="ARBA" id="ARBA00005600"/>
    </source>
</evidence>
<evidence type="ECO:0000256" key="5">
    <source>
        <dbReference type="ARBA" id="ARBA00022525"/>
    </source>
</evidence>
<accession>A0A3Q7SZU3</accession>
<evidence type="ECO:0000313" key="12">
    <source>
        <dbReference type="RefSeq" id="XP_025848105.1"/>
    </source>
</evidence>
<protein>
    <recommendedName>
        <fullName evidence="4">Inactive ribonuclease-like protein 9</fullName>
    </recommendedName>
</protein>
<dbReference type="AlphaFoldDB" id="A0A3Q7SZU3"/>
<keyword evidence="7" id="KW-1015">Disulfide bond</keyword>
<dbReference type="CTD" id="390443"/>
<organism evidence="11 12">
    <name type="scientific">Vulpes vulpes</name>
    <name type="common">Red fox</name>
    <dbReference type="NCBI Taxonomy" id="9627"/>
    <lineage>
        <taxon>Eukaryota</taxon>
        <taxon>Metazoa</taxon>
        <taxon>Chordata</taxon>
        <taxon>Craniata</taxon>
        <taxon>Vertebrata</taxon>
        <taxon>Euteleostomi</taxon>
        <taxon>Mammalia</taxon>
        <taxon>Eutheria</taxon>
        <taxon>Laurasiatheria</taxon>
        <taxon>Carnivora</taxon>
        <taxon>Caniformia</taxon>
        <taxon>Canidae</taxon>
        <taxon>Vulpes</taxon>
    </lineage>
</organism>
<dbReference type="GeneID" id="112915019"/>
<evidence type="ECO:0000313" key="11">
    <source>
        <dbReference type="Proteomes" id="UP001652641"/>
    </source>
</evidence>
<comment type="similarity">
    <text evidence="3">Belongs to the pancreatic ribonuclease family.</text>
</comment>
<dbReference type="PANTHER" id="PTHR11437:SF14">
    <property type="entry name" value="INACTIVE RIBONUCLEASE-LIKE PROTEIN 9"/>
    <property type="match status" value="1"/>
</dbReference>
<dbReference type="FunFam" id="3.10.130.10:FF:000003">
    <property type="entry name" value="Inactive ribonuclease-like protein 9"/>
    <property type="match status" value="1"/>
</dbReference>
<keyword evidence="5" id="KW-0964">Secreted</keyword>
<feature type="chain" id="PRO_5018575793" description="Inactive ribonuclease-like protein 9" evidence="9">
    <location>
        <begin position="24"/>
        <end position="198"/>
    </location>
</feature>
<dbReference type="Gene3D" id="3.10.130.10">
    <property type="entry name" value="Ribonuclease A-like domain"/>
    <property type="match status" value="1"/>
</dbReference>
<dbReference type="InterPro" id="IPR036816">
    <property type="entry name" value="RNaseA-like_dom_sf"/>
</dbReference>
<sequence length="198" mass="23065">MWTLLTMQPLALLLLLMMQPLQFIILKNFGDFTDEKLEEFEDYLGDIHSPGPAKPPTKDTFLRRIIIDPGRPLTDSAYCTEEIKMKNVHDNFSCVREHFFLQIAYEDLQKTCKNLNVPCKNGVKKCHRSKEVIEGVYCNLTRGAKMTDCEYDSFYRQGYVLITCRWQNNIQEIVPVYVDDIMALDNDVKANIYHNAKK</sequence>
<dbReference type="RefSeq" id="XP_025848105.1">
    <property type="nucleotide sequence ID" value="XM_025992320.2"/>
</dbReference>
<keyword evidence="8" id="KW-0325">Glycoprotein</keyword>
<reference evidence="12" key="2">
    <citation type="submission" date="2025-08" db="UniProtKB">
        <authorList>
            <consortium name="RefSeq"/>
        </authorList>
    </citation>
    <scope>IDENTIFICATION</scope>
    <source>
        <tissue evidence="12">Cell line</tissue>
    </source>
</reference>
<dbReference type="PANTHER" id="PTHR11437">
    <property type="entry name" value="RIBONUCLEASE"/>
    <property type="match status" value="1"/>
</dbReference>
<name>A0A3Q7SZU3_VULVU</name>
<evidence type="ECO:0000256" key="6">
    <source>
        <dbReference type="ARBA" id="ARBA00022729"/>
    </source>
</evidence>
<evidence type="ECO:0000259" key="10">
    <source>
        <dbReference type="SMART" id="SM00092"/>
    </source>
</evidence>
<dbReference type="InterPro" id="IPR023412">
    <property type="entry name" value="RNaseA_domain"/>
</dbReference>
<feature type="domain" description="Ribonuclease A-domain" evidence="10">
    <location>
        <begin position="54"/>
        <end position="182"/>
    </location>
</feature>
<dbReference type="GO" id="GO:0005576">
    <property type="term" value="C:extracellular region"/>
    <property type="evidence" value="ECO:0007669"/>
    <property type="project" value="UniProtKB-SubCell"/>
</dbReference>
<proteinExistence type="inferred from homology"/>
<dbReference type="STRING" id="9627.ENSVVUP00000012255"/>
<keyword evidence="11" id="KW-1185">Reference proteome</keyword>
<feature type="signal peptide" evidence="9">
    <location>
        <begin position="1"/>
        <end position="23"/>
    </location>
</feature>
<evidence type="ECO:0000256" key="9">
    <source>
        <dbReference type="SAM" id="SignalP"/>
    </source>
</evidence>
<evidence type="ECO:0000256" key="4">
    <source>
        <dbReference type="ARBA" id="ARBA00014966"/>
    </source>
</evidence>
<dbReference type="SMART" id="SM00092">
    <property type="entry name" value="RNAse_Pc"/>
    <property type="match status" value="1"/>
</dbReference>
<evidence type="ECO:0000256" key="8">
    <source>
        <dbReference type="ARBA" id="ARBA00023180"/>
    </source>
</evidence>